<accession>A0ABW8NNU9</accession>
<sequence>MKTGVRYRMPVVFGPSVSPRQHPDGRPWKIEETGTMTLETASIRYRTDAEKLKALLPPGFELRGEPVITLNYSWFKDLYWLAGRGYGVVMPTFPVTYYGKDETLEGNFNPCIWEGNPDAIMTGREEMGFAKLFADIPATVWQENEGTLSGEASWYGHTFFELNLSGMKEVGGKPNQSIIGNPNIWFKYIPKTAVNGTGGGDVAYATTNAPAAHPAAAFSRPALEISNYRRWTAEHVDIKWHRATFEQLPLTAHIVNKLADLEILEVIDVEVSSFSMPGIGISADELRAIEPKDENSVSILHPSTAE</sequence>
<gene>
    <name evidence="1" type="ORF">WG929_19905</name>
</gene>
<dbReference type="InterPro" id="IPR010451">
    <property type="entry name" value="Acetoacetate_decarboxylase"/>
</dbReference>
<comment type="caution">
    <text evidence="1">The sequence shown here is derived from an EMBL/GenBank/DDBJ whole genome shotgun (WGS) entry which is preliminary data.</text>
</comment>
<evidence type="ECO:0000313" key="1">
    <source>
        <dbReference type="EMBL" id="MFK4754670.1"/>
    </source>
</evidence>
<dbReference type="Proteomes" id="UP001620597">
    <property type="component" value="Unassembled WGS sequence"/>
</dbReference>
<organism evidence="1 2">
    <name type="scientific">Oceanobacter antarcticus</name>
    <dbReference type="NCBI Taxonomy" id="3133425"/>
    <lineage>
        <taxon>Bacteria</taxon>
        <taxon>Pseudomonadati</taxon>
        <taxon>Pseudomonadota</taxon>
        <taxon>Gammaproteobacteria</taxon>
        <taxon>Oceanospirillales</taxon>
        <taxon>Oceanospirillaceae</taxon>
        <taxon>Oceanobacter</taxon>
    </lineage>
</organism>
<dbReference type="SUPFAM" id="SSF160104">
    <property type="entry name" value="Acetoacetate decarboxylase-like"/>
    <property type="match status" value="1"/>
</dbReference>
<keyword evidence="2" id="KW-1185">Reference proteome</keyword>
<evidence type="ECO:0000313" key="2">
    <source>
        <dbReference type="Proteomes" id="UP001620597"/>
    </source>
</evidence>
<dbReference type="EMBL" id="JBBKTX010000038">
    <property type="protein sequence ID" value="MFK4754670.1"/>
    <property type="molecule type" value="Genomic_DNA"/>
</dbReference>
<proteinExistence type="predicted"/>
<dbReference type="InterPro" id="IPR023375">
    <property type="entry name" value="ADC_dom_sf"/>
</dbReference>
<dbReference type="RefSeq" id="WP_416207485.1">
    <property type="nucleotide sequence ID" value="NZ_JBBKTX010000038.1"/>
</dbReference>
<dbReference type="Gene3D" id="2.40.400.10">
    <property type="entry name" value="Acetoacetate decarboxylase-like"/>
    <property type="match status" value="1"/>
</dbReference>
<reference evidence="1 2" key="1">
    <citation type="submission" date="2024-03" db="EMBL/GenBank/DDBJ databases">
        <title>High-quality draft genome sequence of Oceanobacter sp. wDCs-4.</title>
        <authorList>
            <person name="Dong C."/>
        </authorList>
    </citation>
    <scope>NUCLEOTIDE SEQUENCE [LARGE SCALE GENOMIC DNA]</scope>
    <source>
        <strain evidence="2">wDCs-4</strain>
    </source>
</reference>
<name>A0ABW8NNU9_9GAMM</name>
<dbReference type="Pfam" id="PF06314">
    <property type="entry name" value="ADC"/>
    <property type="match status" value="1"/>
</dbReference>
<protein>
    <submittedName>
        <fullName evidence="1">Acetoacetate decarboxylase family protein</fullName>
    </submittedName>
</protein>